<dbReference type="Proteomes" id="UP000325302">
    <property type="component" value="Unassembled WGS sequence"/>
</dbReference>
<reference evidence="1 2" key="1">
    <citation type="submission" date="2019-03" db="EMBL/GenBank/DDBJ databases">
        <title>Nitrincola sp. nov. isolated from an Indian soda lake.</title>
        <authorList>
            <person name="Joshi A."/>
            <person name="Thite S.V."/>
            <person name="Joseph N."/>
            <person name="Dhotre D."/>
            <person name="Moorthy M."/>
            <person name="Shouche Y.S."/>
        </authorList>
    </citation>
    <scope>NUCLEOTIDE SEQUENCE [LARGE SCALE GENOMIC DNA]</scope>
    <source>
        <strain evidence="1 2">MEB193</strain>
    </source>
</reference>
<accession>A0A5A9W4J1</accession>
<dbReference type="RefSeq" id="WP_149390004.1">
    <property type="nucleotide sequence ID" value="NZ_SMRS01000002.1"/>
</dbReference>
<proteinExistence type="predicted"/>
<evidence type="ECO:0000313" key="2">
    <source>
        <dbReference type="Proteomes" id="UP000325302"/>
    </source>
</evidence>
<evidence type="ECO:0000313" key="1">
    <source>
        <dbReference type="EMBL" id="KAA0875700.1"/>
    </source>
</evidence>
<dbReference type="Pfam" id="PF07103">
    <property type="entry name" value="DUF1365"/>
    <property type="match status" value="1"/>
</dbReference>
<gene>
    <name evidence="1" type="ORF">E1H14_03125</name>
</gene>
<dbReference type="InterPro" id="IPR010775">
    <property type="entry name" value="DUF1365"/>
</dbReference>
<protein>
    <submittedName>
        <fullName evidence="1">DUF1365 domain-containing protein</fullName>
    </submittedName>
</protein>
<dbReference type="PANTHER" id="PTHR33973:SF4">
    <property type="entry name" value="OS07G0153300 PROTEIN"/>
    <property type="match status" value="1"/>
</dbReference>
<dbReference type="PANTHER" id="PTHR33973">
    <property type="entry name" value="OS07G0153300 PROTEIN"/>
    <property type="match status" value="1"/>
</dbReference>
<organism evidence="1 2">
    <name type="scientific">Nitrincola tapanii</name>
    <dbReference type="NCBI Taxonomy" id="1708751"/>
    <lineage>
        <taxon>Bacteria</taxon>
        <taxon>Pseudomonadati</taxon>
        <taxon>Pseudomonadota</taxon>
        <taxon>Gammaproteobacteria</taxon>
        <taxon>Oceanospirillales</taxon>
        <taxon>Oceanospirillaceae</taxon>
        <taxon>Nitrincola</taxon>
    </lineage>
</organism>
<sequence>MNEALKSCLYQGEVMHHRLAPKRHRFVYRVTSWLIDLDELPRLHQSLKLFSHNRFNLYSIYERDYGDGSDRPLKQQILDLLKSKGLDTQDGPIRLLCYPRMLGYVFNPLSVFYCYDPDENLCAILYEVSNTFKQRHSYLIPVDAQDSRTVRQACDKGFYVSPFMPMASRYHFRMTPPAEQVAVLIRQSQADGPLLDATFTGKRQTLSNRSLVRAFLRHPLMTLKVIVGIHWEALQLWRKGLRIQPQPAAPTERVSFITVKE</sequence>
<dbReference type="AlphaFoldDB" id="A0A5A9W4J1"/>
<dbReference type="OrthoDB" id="9778801at2"/>
<keyword evidence="2" id="KW-1185">Reference proteome</keyword>
<dbReference type="EMBL" id="SMRS01000002">
    <property type="protein sequence ID" value="KAA0875700.1"/>
    <property type="molecule type" value="Genomic_DNA"/>
</dbReference>
<name>A0A5A9W4J1_9GAMM</name>
<comment type="caution">
    <text evidence="1">The sequence shown here is derived from an EMBL/GenBank/DDBJ whole genome shotgun (WGS) entry which is preliminary data.</text>
</comment>